<sequence>MISTTSSKQQQQPHQRINERTAKLYKAALGNNIKYLYELVARPTPQAFSRMLDSDFGRAFFLRLLRSCIAIN</sequence>
<organism evidence="1">
    <name type="scientific">Anopheles sinensis</name>
    <name type="common">Mosquito</name>
    <dbReference type="NCBI Taxonomy" id="74873"/>
    <lineage>
        <taxon>Eukaryota</taxon>
        <taxon>Metazoa</taxon>
        <taxon>Ecdysozoa</taxon>
        <taxon>Arthropoda</taxon>
        <taxon>Hexapoda</taxon>
        <taxon>Insecta</taxon>
        <taxon>Pterygota</taxon>
        <taxon>Neoptera</taxon>
        <taxon>Endopterygota</taxon>
        <taxon>Diptera</taxon>
        <taxon>Nematocera</taxon>
        <taxon>Culicoidea</taxon>
        <taxon>Culicidae</taxon>
        <taxon>Anophelinae</taxon>
        <taxon>Anopheles</taxon>
    </lineage>
</organism>
<evidence type="ECO:0000313" key="1">
    <source>
        <dbReference type="EMBL" id="KFB48495.1"/>
    </source>
</evidence>
<accession>A0A084WE51</accession>
<dbReference type="Proteomes" id="UP000030765">
    <property type="component" value="Unassembled WGS sequence"/>
</dbReference>
<proteinExistence type="predicted"/>
<gene>
    <name evidence="1" type="ORF">ZHAS_00016578</name>
</gene>
<evidence type="ECO:0000313" key="2">
    <source>
        <dbReference type="EnsemblMetazoa" id="ASIC016578-PA"/>
    </source>
</evidence>
<dbReference type="EnsemblMetazoa" id="ASIC016578-RA">
    <property type="protein sequence ID" value="ASIC016578-PA"/>
    <property type="gene ID" value="ASIC016578"/>
</dbReference>
<dbReference type="VEuPathDB" id="VectorBase:ASIC016578"/>
<name>A0A084WE51_ANOSI</name>
<dbReference type="AlphaFoldDB" id="A0A084WE51"/>
<protein>
    <submittedName>
        <fullName evidence="1 2">AcfC-like protein</fullName>
    </submittedName>
</protein>
<evidence type="ECO:0000313" key="3">
    <source>
        <dbReference type="Proteomes" id="UP000030765"/>
    </source>
</evidence>
<reference evidence="1 3" key="1">
    <citation type="journal article" date="2014" name="BMC Genomics">
        <title>Genome sequence of Anopheles sinensis provides insight into genetics basis of mosquito competence for malaria parasites.</title>
        <authorList>
            <person name="Zhou D."/>
            <person name="Zhang D."/>
            <person name="Ding G."/>
            <person name="Shi L."/>
            <person name="Hou Q."/>
            <person name="Ye Y."/>
            <person name="Xu Y."/>
            <person name="Zhou H."/>
            <person name="Xiong C."/>
            <person name="Li S."/>
            <person name="Yu J."/>
            <person name="Hong S."/>
            <person name="Yu X."/>
            <person name="Zou P."/>
            <person name="Chen C."/>
            <person name="Chang X."/>
            <person name="Wang W."/>
            <person name="Lv Y."/>
            <person name="Sun Y."/>
            <person name="Ma L."/>
            <person name="Shen B."/>
            <person name="Zhu C."/>
        </authorList>
    </citation>
    <scope>NUCLEOTIDE SEQUENCE [LARGE SCALE GENOMIC DNA]</scope>
</reference>
<reference evidence="2" key="2">
    <citation type="submission" date="2020-05" db="UniProtKB">
        <authorList>
            <consortium name="EnsemblMetazoa"/>
        </authorList>
    </citation>
    <scope>IDENTIFICATION</scope>
</reference>
<dbReference type="EMBL" id="ATLV01023147">
    <property type="status" value="NOT_ANNOTATED_CDS"/>
    <property type="molecule type" value="Genomic_DNA"/>
</dbReference>
<keyword evidence="3" id="KW-1185">Reference proteome</keyword>
<dbReference type="EMBL" id="KE525341">
    <property type="protein sequence ID" value="KFB48495.1"/>
    <property type="molecule type" value="Genomic_DNA"/>
</dbReference>